<dbReference type="Proteomes" id="UP000799118">
    <property type="component" value="Unassembled WGS sequence"/>
</dbReference>
<feature type="region of interest" description="Disordered" evidence="2">
    <location>
        <begin position="514"/>
        <end position="537"/>
    </location>
</feature>
<dbReference type="AlphaFoldDB" id="A0A6A4I093"/>
<dbReference type="EMBL" id="ML769435">
    <property type="protein sequence ID" value="KAE9402364.1"/>
    <property type="molecule type" value="Genomic_DNA"/>
</dbReference>
<reference evidence="3" key="1">
    <citation type="journal article" date="2019" name="Environ. Microbiol.">
        <title>Fungal ecological strategies reflected in gene transcription - a case study of two litter decomposers.</title>
        <authorList>
            <person name="Barbi F."/>
            <person name="Kohler A."/>
            <person name="Barry K."/>
            <person name="Baskaran P."/>
            <person name="Daum C."/>
            <person name="Fauchery L."/>
            <person name="Ihrmark K."/>
            <person name="Kuo A."/>
            <person name="LaButti K."/>
            <person name="Lipzen A."/>
            <person name="Morin E."/>
            <person name="Grigoriev I.V."/>
            <person name="Henrissat B."/>
            <person name="Lindahl B."/>
            <person name="Martin F."/>
        </authorList>
    </citation>
    <scope>NUCLEOTIDE SEQUENCE</scope>
    <source>
        <strain evidence="3">JB14</strain>
    </source>
</reference>
<proteinExistence type="predicted"/>
<accession>A0A6A4I093</accession>
<gene>
    <name evidence="3" type="ORF">BT96DRAFT_991169</name>
</gene>
<feature type="compositionally biased region" description="Polar residues" evidence="2">
    <location>
        <begin position="459"/>
        <end position="474"/>
    </location>
</feature>
<protein>
    <submittedName>
        <fullName evidence="3">Uncharacterized protein</fullName>
    </submittedName>
</protein>
<feature type="coiled-coil region" evidence="1">
    <location>
        <begin position="288"/>
        <end position="318"/>
    </location>
</feature>
<organism evidence="3 4">
    <name type="scientific">Gymnopus androsaceus JB14</name>
    <dbReference type="NCBI Taxonomy" id="1447944"/>
    <lineage>
        <taxon>Eukaryota</taxon>
        <taxon>Fungi</taxon>
        <taxon>Dikarya</taxon>
        <taxon>Basidiomycota</taxon>
        <taxon>Agaricomycotina</taxon>
        <taxon>Agaricomycetes</taxon>
        <taxon>Agaricomycetidae</taxon>
        <taxon>Agaricales</taxon>
        <taxon>Marasmiineae</taxon>
        <taxon>Omphalotaceae</taxon>
        <taxon>Gymnopus</taxon>
    </lineage>
</organism>
<evidence type="ECO:0000256" key="1">
    <source>
        <dbReference type="SAM" id="Coils"/>
    </source>
</evidence>
<feature type="region of interest" description="Disordered" evidence="2">
    <location>
        <begin position="415"/>
        <end position="501"/>
    </location>
</feature>
<keyword evidence="4" id="KW-1185">Reference proteome</keyword>
<evidence type="ECO:0000313" key="3">
    <source>
        <dbReference type="EMBL" id="KAE9402364.1"/>
    </source>
</evidence>
<evidence type="ECO:0000256" key="2">
    <source>
        <dbReference type="SAM" id="MobiDB-lite"/>
    </source>
</evidence>
<evidence type="ECO:0000313" key="4">
    <source>
        <dbReference type="Proteomes" id="UP000799118"/>
    </source>
</evidence>
<keyword evidence="1" id="KW-0175">Coiled coil</keyword>
<feature type="compositionally biased region" description="Polar residues" evidence="2">
    <location>
        <begin position="415"/>
        <end position="441"/>
    </location>
</feature>
<name>A0A6A4I093_9AGAR</name>
<sequence length="586" mass="63553">MSGQTVTDSGIALVVLNHVDVQEATTILAKDLSYRWPLPSSWFFDHGERVQLALHYGPFTRDAEIDDEITSGSEGWIECVHSSGCDVAFINQANAPSLDDDLTVLGVRFIPFRFLIKVMQVGSRVEVRQDLGVAREGLVVAVGDVIAVKFNGSDDLTHPFHANSLKNLSLMPQIHLAHEPYHPRNELPTMGQPGTSNSLIDTSTGRIPWANTEIKVVGVENNNFAQMHKGSLGRVMDVVKNSSMKSGIGILVRFDAPPHRPILYLTLIPGYIPTHSPAEIRHVYGHPERIMQIQNERLSEARKKLEDEERAKDAARERLAIPSFGNRLENATFTQGGAPLTLRAGTPPPWTDWSYLFRVSNKLAIAHCTGSAWDHNIFHLSESMSMPSRTKGPDVFMTTEEAGTFSLDSSIFASTRGSEDNQFGSAPESSSNAPSKSQAPGSFSPAPSYLPLEDAPNPSGLQTSMESSTGSSAPESELQLPVGSTPSEPQPPESSSSTTSSAFFPLADHFAIGNSELRPRGPLKKPKNESLCPSPRGSVDITDTIKLGNADEGTGQGLVLKFCKSRLGDNNLIGATVGLRASRLKR</sequence>